<name>A0ACC0KBV3_CHOFU</name>
<reference evidence="1 2" key="1">
    <citation type="journal article" date="2022" name="Genome Biol. Evol.">
        <title>The Spruce Budworm Genome: Reconstructing the Evolutionary History of Antifreeze Proteins.</title>
        <authorList>
            <person name="Beliveau C."/>
            <person name="Gagne P."/>
            <person name="Picq S."/>
            <person name="Vernygora O."/>
            <person name="Keeling C.I."/>
            <person name="Pinkney K."/>
            <person name="Doucet D."/>
            <person name="Wen F."/>
            <person name="Johnston J.S."/>
            <person name="Maaroufi H."/>
            <person name="Boyle B."/>
            <person name="Laroche J."/>
            <person name="Dewar K."/>
            <person name="Juretic N."/>
            <person name="Blackburn G."/>
            <person name="Nisole A."/>
            <person name="Brunet B."/>
            <person name="Brandao M."/>
            <person name="Lumley L."/>
            <person name="Duan J."/>
            <person name="Quan G."/>
            <person name="Lucarotti C.J."/>
            <person name="Roe A.D."/>
            <person name="Sperling F.A.H."/>
            <person name="Levesque R.C."/>
            <person name="Cusson M."/>
        </authorList>
    </citation>
    <scope>NUCLEOTIDE SEQUENCE [LARGE SCALE GENOMIC DNA]</scope>
    <source>
        <strain evidence="1">Glfc:IPQL:Cfum</strain>
    </source>
</reference>
<dbReference type="EMBL" id="CM046129">
    <property type="protein sequence ID" value="KAI8433810.1"/>
    <property type="molecule type" value="Genomic_DNA"/>
</dbReference>
<organism evidence="1 2">
    <name type="scientific">Choristoneura fumiferana</name>
    <name type="common">Spruce budworm moth</name>
    <name type="synonym">Archips fumiferana</name>
    <dbReference type="NCBI Taxonomy" id="7141"/>
    <lineage>
        <taxon>Eukaryota</taxon>
        <taxon>Metazoa</taxon>
        <taxon>Ecdysozoa</taxon>
        <taxon>Arthropoda</taxon>
        <taxon>Hexapoda</taxon>
        <taxon>Insecta</taxon>
        <taxon>Pterygota</taxon>
        <taxon>Neoptera</taxon>
        <taxon>Endopterygota</taxon>
        <taxon>Lepidoptera</taxon>
        <taxon>Glossata</taxon>
        <taxon>Ditrysia</taxon>
        <taxon>Tortricoidea</taxon>
        <taxon>Tortricidae</taxon>
        <taxon>Tortricinae</taxon>
        <taxon>Choristoneura</taxon>
    </lineage>
</organism>
<comment type="caution">
    <text evidence="1">The sequence shown here is derived from an EMBL/GenBank/DDBJ whole genome shotgun (WGS) entry which is preliminary data.</text>
</comment>
<gene>
    <name evidence="1" type="ORF">MSG28_015776</name>
</gene>
<evidence type="ECO:0000313" key="2">
    <source>
        <dbReference type="Proteomes" id="UP001064048"/>
    </source>
</evidence>
<evidence type="ECO:0000313" key="1">
    <source>
        <dbReference type="EMBL" id="KAI8433810.1"/>
    </source>
</evidence>
<dbReference type="Proteomes" id="UP001064048">
    <property type="component" value="Chromosome 29"/>
</dbReference>
<proteinExistence type="predicted"/>
<keyword evidence="2" id="KW-1185">Reference proteome</keyword>
<sequence length="278" mass="32147">MSMRHLYHKKKPYCYVLLLIFIFVVSAILTCRVKRLVFAEINLENTHKMLQVDLEYSVFMNKGKGCKIPRLHPFDKDVMELEKELPAATCSGNNWVECYLEECFVMPSIRKKLKDLFCEYRDIVYVNDLEHRLGPSTKLSADQKYILKVTDHVHVACSGLSRQSFTPLQWSGYKTGFRRVPTNQRPCCGPRLNVMMLCFHSMSKNGFIRKMPRSHAALKEMGALLLNGYNIVGEGSSAALFPILTGKTHLEFPEIRKRFTKNFIDEKSFIFRDLSKMG</sequence>
<accession>A0ACC0KBV3</accession>
<protein>
    <submittedName>
        <fullName evidence="1">Uncharacterized protein</fullName>
    </submittedName>
</protein>